<keyword evidence="1" id="KW-0004">4Fe-4S</keyword>
<dbReference type="SUPFAM" id="SSF51905">
    <property type="entry name" value="FAD/NAD(P)-binding domain"/>
    <property type="match status" value="1"/>
</dbReference>
<name>A0A3B0AX37_9BACL</name>
<dbReference type="Gene3D" id="1.25.10.10">
    <property type="entry name" value="Leucine-rich Repeat Variant"/>
    <property type="match status" value="1"/>
</dbReference>
<dbReference type="PANTHER" id="PTHR43498:SF1">
    <property type="entry name" value="COB--COM HETERODISULFIDE REDUCTASE IRON-SULFUR SUBUNIT A"/>
    <property type="match status" value="1"/>
</dbReference>
<dbReference type="SUPFAM" id="SSF48371">
    <property type="entry name" value="ARM repeat"/>
    <property type="match status" value="1"/>
</dbReference>
<dbReference type="Pfam" id="PF03130">
    <property type="entry name" value="HEAT_PBS"/>
    <property type="match status" value="1"/>
</dbReference>
<dbReference type="Gene3D" id="3.50.50.60">
    <property type="entry name" value="FAD/NAD(P)-binding domain"/>
    <property type="match status" value="1"/>
</dbReference>
<dbReference type="InterPro" id="IPR039650">
    <property type="entry name" value="HdrA-like"/>
</dbReference>
<keyword evidence="5" id="KW-0411">Iron-sulfur</keyword>
<dbReference type="PANTHER" id="PTHR43498">
    <property type="entry name" value="FERREDOXIN:COB-COM HETERODISULFIDE REDUCTASE SUBUNIT A"/>
    <property type="match status" value="1"/>
</dbReference>
<evidence type="ECO:0000313" key="6">
    <source>
        <dbReference type="EMBL" id="RKN64889.1"/>
    </source>
</evidence>
<accession>A0A3B0AX37</accession>
<dbReference type="EMBL" id="RBAH01000040">
    <property type="protein sequence ID" value="RKN64889.1"/>
    <property type="molecule type" value="Genomic_DNA"/>
</dbReference>
<keyword evidence="7" id="KW-1185">Reference proteome</keyword>
<proteinExistence type="predicted"/>
<evidence type="ECO:0000256" key="5">
    <source>
        <dbReference type="ARBA" id="ARBA00023014"/>
    </source>
</evidence>
<reference evidence="6 7" key="1">
    <citation type="journal article" date="2007" name="Int. J. Syst. Evol. Microbiol.">
        <title>Paenibacillus ginsengarvi sp. nov., isolated from soil from ginseng cultivation.</title>
        <authorList>
            <person name="Yoon M.H."/>
            <person name="Ten L.N."/>
            <person name="Im W.T."/>
        </authorList>
    </citation>
    <scope>NUCLEOTIDE SEQUENCE [LARGE SCALE GENOMIC DNA]</scope>
    <source>
        <strain evidence="6 7">KCTC 13059</strain>
    </source>
</reference>
<evidence type="ECO:0000256" key="3">
    <source>
        <dbReference type="ARBA" id="ARBA00023002"/>
    </source>
</evidence>
<protein>
    <submittedName>
        <fullName evidence="6">FAD-dependent oxidoreductase</fullName>
    </submittedName>
</protein>
<evidence type="ECO:0000256" key="2">
    <source>
        <dbReference type="ARBA" id="ARBA00022723"/>
    </source>
</evidence>
<dbReference type="GO" id="GO:0016491">
    <property type="term" value="F:oxidoreductase activity"/>
    <property type="evidence" value="ECO:0007669"/>
    <property type="project" value="UniProtKB-KW"/>
</dbReference>
<dbReference type="GO" id="GO:0051539">
    <property type="term" value="F:4 iron, 4 sulfur cluster binding"/>
    <property type="evidence" value="ECO:0007669"/>
    <property type="project" value="UniProtKB-KW"/>
</dbReference>
<dbReference type="InterPro" id="IPR011989">
    <property type="entry name" value="ARM-like"/>
</dbReference>
<sequence length="639" mass="70537">MRSIRATTIIRRRWDNAMLPLSSKQVPHSVSSGAADRYDVIVVGLGTAGAIAAIAAARKGLSVLGIDRHTSMGGAGTAGGVVGYYFGTRGGLYEEIDAKVPATEKDVFTPAFGVNVEGKQYVFEREAALAGVDIRYETTVLGVKLEGRTVTGLEVFSARRGRYAVASGVVIDCTGNADICRLAGCELRGGREFDGQPQPFSNALFGFDKDRVRAFYTDSGYVFPENPDSMSAAIVNSALLSTHLKEQYNEENRFMRIAPQLGVRESQFIVGEDNVTLDRFLQEGYSREPLFMAYSNLDNHSKDVAFESGLQRDWTVAASLWGLKFTVPIPLGALIPRGYDGLLAAGRCLAVDHDMASCVRMKRDMQKCGEAAAYAAYLAVTKKVRLKEVPYAELSQLLRESGCLSERDEVYFEHRVAHGEQQSGPIRWMSDIREIREALSGTKPGVAIWSAKLLGEAIRPKLLGWMDRSEPEHLRKHSAMALALMGAAEAAPVLREMARERDPFVPLTSLKYNQARGYAAVYLLGRLADREAIPELIALLRTREGFSFIDANREFLSDETDLRFQYVSYALMALAAIGDRHEDARPVIAEAFEQYRQQLDGSLVISFKGSSEIRNVMDDKIRLLIGKTLQRWGTPVLKS</sequence>
<keyword evidence="3" id="KW-0560">Oxidoreductase</keyword>
<dbReference type="Pfam" id="PF12831">
    <property type="entry name" value="FAD_oxidored"/>
    <property type="match status" value="2"/>
</dbReference>
<organism evidence="6 7">
    <name type="scientific">Paenibacillus ginsengarvi</name>
    <dbReference type="NCBI Taxonomy" id="400777"/>
    <lineage>
        <taxon>Bacteria</taxon>
        <taxon>Bacillati</taxon>
        <taxon>Bacillota</taxon>
        <taxon>Bacilli</taxon>
        <taxon>Bacillales</taxon>
        <taxon>Paenibacillaceae</taxon>
        <taxon>Paenibacillus</taxon>
    </lineage>
</organism>
<dbReference type="InterPro" id="IPR016024">
    <property type="entry name" value="ARM-type_fold"/>
</dbReference>
<keyword evidence="2" id="KW-0479">Metal-binding</keyword>
<dbReference type="InterPro" id="IPR036188">
    <property type="entry name" value="FAD/NAD-bd_sf"/>
</dbReference>
<dbReference type="AlphaFoldDB" id="A0A3B0AX37"/>
<evidence type="ECO:0000256" key="4">
    <source>
        <dbReference type="ARBA" id="ARBA00023004"/>
    </source>
</evidence>
<evidence type="ECO:0000256" key="1">
    <source>
        <dbReference type="ARBA" id="ARBA00022485"/>
    </source>
</evidence>
<dbReference type="InterPro" id="IPR004155">
    <property type="entry name" value="PBS_lyase_HEAT"/>
</dbReference>
<gene>
    <name evidence="6" type="ORF">D7M11_33405</name>
</gene>
<comment type="caution">
    <text evidence="6">The sequence shown here is derived from an EMBL/GenBank/DDBJ whole genome shotgun (WGS) entry which is preliminary data.</text>
</comment>
<dbReference type="GO" id="GO:0046872">
    <property type="term" value="F:metal ion binding"/>
    <property type="evidence" value="ECO:0007669"/>
    <property type="project" value="UniProtKB-KW"/>
</dbReference>
<keyword evidence="4" id="KW-0408">Iron</keyword>
<dbReference type="Proteomes" id="UP000282311">
    <property type="component" value="Unassembled WGS sequence"/>
</dbReference>
<evidence type="ECO:0000313" key="7">
    <source>
        <dbReference type="Proteomes" id="UP000282311"/>
    </source>
</evidence>